<evidence type="ECO:0000313" key="1">
    <source>
        <dbReference type="EMBL" id="SUZ67402.1"/>
    </source>
</evidence>
<organism evidence="1">
    <name type="scientific">marine metagenome</name>
    <dbReference type="NCBI Taxonomy" id="408172"/>
    <lineage>
        <taxon>unclassified sequences</taxon>
        <taxon>metagenomes</taxon>
        <taxon>ecological metagenomes</taxon>
    </lineage>
</organism>
<reference evidence="1" key="1">
    <citation type="submission" date="2018-05" db="EMBL/GenBank/DDBJ databases">
        <authorList>
            <person name="Lanie J.A."/>
            <person name="Ng W.-L."/>
            <person name="Kazmierczak K.M."/>
            <person name="Andrzejewski T.M."/>
            <person name="Davidsen T.M."/>
            <person name="Wayne K.J."/>
            <person name="Tettelin H."/>
            <person name="Glass J.I."/>
            <person name="Rusch D."/>
            <person name="Podicherti R."/>
            <person name="Tsui H.-C.T."/>
            <person name="Winkler M.E."/>
        </authorList>
    </citation>
    <scope>NUCLEOTIDE SEQUENCE</scope>
</reference>
<gene>
    <name evidence="1" type="ORF">METZ01_LOCUS20256</name>
</gene>
<dbReference type="EMBL" id="UINC01001011">
    <property type="protein sequence ID" value="SUZ67402.1"/>
    <property type="molecule type" value="Genomic_DNA"/>
</dbReference>
<sequence>MSGVASLLLRESDKRPSPSKERLLIWRNAGMCDPNSDSTPGTLTRRKIFQSAVSGFVLLCVVLTSCTGTPRWTEAQEKNFLRSCLQHAEWASRNKCVPLSNEVKELVLAGAPQKCLLTAASKIIVAPDQEAEDAARAALALCLKS</sequence>
<name>A0A381PK64_9ZZZZ</name>
<accession>A0A381PK64</accession>
<proteinExistence type="predicted"/>
<protein>
    <submittedName>
        <fullName evidence="1">Uncharacterized protein</fullName>
    </submittedName>
</protein>
<dbReference type="AlphaFoldDB" id="A0A381PK64"/>